<evidence type="ECO:0000313" key="2">
    <source>
        <dbReference type="EMBL" id="KAK3224461.1"/>
    </source>
</evidence>
<protein>
    <recommendedName>
        <fullName evidence="1">HAT C-terminal dimerisation domain-containing protein</fullName>
    </recommendedName>
</protein>
<sequence length="247" mass="29160">MSDYRQTIKSRHKTIDSFFNKLGDQSTSNTPIDKTSCDELHSSKLQRVETRRVDVSSFDMARDPGLRKPIWMYDVNQQDEVRRAYIDMGQCQPKLDEYEKIWDGNQFRRFHLAENYYHGDFPQKDLDTLRRQLQHYKNDVLIQAKFQNMTSLSELCQVLSTTRNSQHYFLIDRLIRFVLTLPISTASTEHAFLAMKLVKTSLRNKMDDEFLENCMIVYIERELADTIDSDSVIDAFVSLKSRKSKFK</sequence>
<keyword evidence="3" id="KW-1185">Reference proteome</keyword>
<dbReference type="Pfam" id="PF05699">
    <property type="entry name" value="Dimer_Tnp_hAT"/>
    <property type="match status" value="1"/>
</dbReference>
<dbReference type="SUPFAM" id="SSF53098">
    <property type="entry name" value="Ribonuclease H-like"/>
    <property type="match status" value="1"/>
</dbReference>
<evidence type="ECO:0000259" key="1">
    <source>
        <dbReference type="Pfam" id="PF05699"/>
    </source>
</evidence>
<dbReference type="EMBL" id="JANJYJ010000003">
    <property type="protein sequence ID" value="KAK3224461.1"/>
    <property type="molecule type" value="Genomic_DNA"/>
</dbReference>
<feature type="domain" description="HAT C-terminal dimerisation" evidence="1">
    <location>
        <begin position="152"/>
        <end position="223"/>
    </location>
</feature>
<proteinExistence type="predicted"/>
<organism evidence="2 3">
    <name type="scientific">Dipteronia sinensis</name>
    <dbReference type="NCBI Taxonomy" id="43782"/>
    <lineage>
        <taxon>Eukaryota</taxon>
        <taxon>Viridiplantae</taxon>
        <taxon>Streptophyta</taxon>
        <taxon>Embryophyta</taxon>
        <taxon>Tracheophyta</taxon>
        <taxon>Spermatophyta</taxon>
        <taxon>Magnoliopsida</taxon>
        <taxon>eudicotyledons</taxon>
        <taxon>Gunneridae</taxon>
        <taxon>Pentapetalae</taxon>
        <taxon>rosids</taxon>
        <taxon>malvids</taxon>
        <taxon>Sapindales</taxon>
        <taxon>Sapindaceae</taxon>
        <taxon>Hippocastanoideae</taxon>
        <taxon>Acereae</taxon>
        <taxon>Dipteronia</taxon>
    </lineage>
</organism>
<accession>A0AAE0AUC2</accession>
<dbReference type="InterPro" id="IPR008906">
    <property type="entry name" value="HATC_C_dom"/>
</dbReference>
<name>A0AAE0AUC2_9ROSI</name>
<dbReference type="AlphaFoldDB" id="A0AAE0AUC2"/>
<dbReference type="PANTHER" id="PTHR45749">
    <property type="match status" value="1"/>
</dbReference>
<dbReference type="GO" id="GO:0046983">
    <property type="term" value="F:protein dimerization activity"/>
    <property type="evidence" value="ECO:0007669"/>
    <property type="project" value="InterPro"/>
</dbReference>
<evidence type="ECO:0000313" key="3">
    <source>
        <dbReference type="Proteomes" id="UP001281410"/>
    </source>
</evidence>
<dbReference type="InterPro" id="IPR012337">
    <property type="entry name" value="RNaseH-like_sf"/>
</dbReference>
<reference evidence="2" key="1">
    <citation type="journal article" date="2023" name="Plant J.">
        <title>Genome sequences and population genomics provide insights into the demographic history, inbreeding, and mutation load of two 'living fossil' tree species of Dipteronia.</title>
        <authorList>
            <person name="Feng Y."/>
            <person name="Comes H.P."/>
            <person name="Chen J."/>
            <person name="Zhu S."/>
            <person name="Lu R."/>
            <person name="Zhang X."/>
            <person name="Li P."/>
            <person name="Qiu J."/>
            <person name="Olsen K.M."/>
            <person name="Qiu Y."/>
        </authorList>
    </citation>
    <scope>NUCLEOTIDE SEQUENCE</scope>
    <source>
        <strain evidence="2">NBL</strain>
    </source>
</reference>
<dbReference type="PANTHER" id="PTHR45749:SF37">
    <property type="entry name" value="OS05G0311600 PROTEIN"/>
    <property type="match status" value="1"/>
</dbReference>
<comment type="caution">
    <text evidence="2">The sequence shown here is derived from an EMBL/GenBank/DDBJ whole genome shotgun (WGS) entry which is preliminary data.</text>
</comment>
<gene>
    <name evidence="2" type="ORF">Dsin_011486</name>
</gene>
<dbReference type="Proteomes" id="UP001281410">
    <property type="component" value="Unassembled WGS sequence"/>
</dbReference>